<name>A0A5J6SMU5_9BACI</name>
<protein>
    <submittedName>
        <fullName evidence="1">Uncharacterized protein</fullName>
    </submittedName>
</protein>
<accession>A0A5J6SMU5</accession>
<sequence>MKMILVGILSGVAGKYEVLVGILEHLVGILRGIVGIKNKIVGKTQKGDVSNGDFESINLRTNVYIRKN</sequence>
<dbReference type="KEGG" id="psyo:PB01_01145"/>
<keyword evidence="2" id="KW-1185">Reference proteome</keyword>
<gene>
    <name evidence="1" type="ORF">PB01_01145</name>
</gene>
<reference evidence="1 2" key="1">
    <citation type="submission" date="2018-07" db="EMBL/GenBank/DDBJ databases">
        <title>Complete genome sequence of Psychrobacillus sp. PB01, isolated from iceberg, and comparative genome analysis of Psychrobacillus strains.</title>
        <authorList>
            <person name="Lee P.C."/>
        </authorList>
    </citation>
    <scope>NUCLEOTIDE SEQUENCE [LARGE SCALE GENOMIC DNA]</scope>
    <source>
        <strain evidence="1 2">PB01</strain>
    </source>
</reference>
<evidence type="ECO:0000313" key="1">
    <source>
        <dbReference type="EMBL" id="QFF97527.1"/>
    </source>
</evidence>
<dbReference type="Proteomes" id="UP000325517">
    <property type="component" value="Chromosome"/>
</dbReference>
<dbReference type="EMBL" id="CP031223">
    <property type="protein sequence ID" value="QFF97527.1"/>
    <property type="molecule type" value="Genomic_DNA"/>
</dbReference>
<organism evidence="1 2">
    <name type="scientific">Psychrobacillus glaciei</name>
    <dbReference type="NCBI Taxonomy" id="2283160"/>
    <lineage>
        <taxon>Bacteria</taxon>
        <taxon>Bacillati</taxon>
        <taxon>Bacillota</taxon>
        <taxon>Bacilli</taxon>
        <taxon>Bacillales</taxon>
        <taxon>Bacillaceae</taxon>
        <taxon>Psychrobacillus</taxon>
    </lineage>
</organism>
<evidence type="ECO:0000313" key="2">
    <source>
        <dbReference type="Proteomes" id="UP000325517"/>
    </source>
</evidence>
<dbReference type="AlphaFoldDB" id="A0A5J6SMU5"/>
<proteinExistence type="predicted"/>